<evidence type="ECO:0000313" key="2">
    <source>
        <dbReference type="EMBL" id="EUC28656.1"/>
    </source>
</evidence>
<evidence type="ECO:0000313" key="3">
    <source>
        <dbReference type="Proteomes" id="UP000053841"/>
    </source>
</evidence>
<dbReference type="GeneID" id="19146695"/>
<dbReference type="EMBL" id="KI964796">
    <property type="protein sequence ID" value="EUC28656.1"/>
    <property type="molecule type" value="Genomic_DNA"/>
</dbReference>
<evidence type="ECO:0000256" key="1">
    <source>
        <dbReference type="SAM" id="MobiDB-lite"/>
    </source>
</evidence>
<dbReference type="AlphaFoldDB" id="W6YBW1"/>
<name>W6YBW1_COCC2</name>
<gene>
    <name evidence="2" type="ORF">COCCADRAFT_30131</name>
</gene>
<dbReference type="Proteomes" id="UP000053841">
    <property type="component" value="Unassembled WGS sequence"/>
</dbReference>
<proteinExistence type="predicted"/>
<feature type="region of interest" description="Disordered" evidence="1">
    <location>
        <begin position="86"/>
        <end position="105"/>
    </location>
</feature>
<dbReference type="KEGG" id="bze:COCCADRAFT_30131"/>
<organism evidence="2 3">
    <name type="scientific">Cochliobolus carbonum (strain 26-R-13)</name>
    <name type="common">Maize leaf spot fungus</name>
    <name type="synonym">Bipolaris zeicola</name>
    <dbReference type="NCBI Taxonomy" id="930089"/>
    <lineage>
        <taxon>Eukaryota</taxon>
        <taxon>Fungi</taxon>
        <taxon>Dikarya</taxon>
        <taxon>Ascomycota</taxon>
        <taxon>Pezizomycotina</taxon>
        <taxon>Dothideomycetes</taxon>
        <taxon>Pleosporomycetidae</taxon>
        <taxon>Pleosporales</taxon>
        <taxon>Pleosporineae</taxon>
        <taxon>Pleosporaceae</taxon>
        <taxon>Bipolaris</taxon>
    </lineage>
</organism>
<sequence>MSQVQLSQFFPAGSYRTMKYFTIIVTALATLASARVIVKPPRCVTLCPASTFCTVGTVPSSTNISIILGVGRMQKNVEAKTLQREYQNEHKRKGGIDTDKGLQIS</sequence>
<dbReference type="HOGENOM" id="CLU_2236131_0_0_1"/>
<keyword evidence="3" id="KW-1185">Reference proteome</keyword>
<accession>W6YBW1</accession>
<protein>
    <submittedName>
        <fullName evidence="2">Uncharacterized protein</fullName>
    </submittedName>
</protein>
<dbReference type="RefSeq" id="XP_007717038.1">
    <property type="nucleotide sequence ID" value="XM_007718848.1"/>
</dbReference>
<reference evidence="2 3" key="1">
    <citation type="journal article" date="2013" name="PLoS Genet.">
        <title>Comparative genome structure, secondary metabolite, and effector coding capacity across Cochliobolus pathogens.</title>
        <authorList>
            <person name="Condon B.J."/>
            <person name="Leng Y."/>
            <person name="Wu D."/>
            <person name="Bushley K.E."/>
            <person name="Ohm R.A."/>
            <person name="Otillar R."/>
            <person name="Martin J."/>
            <person name="Schackwitz W."/>
            <person name="Grimwood J."/>
            <person name="MohdZainudin N."/>
            <person name="Xue C."/>
            <person name="Wang R."/>
            <person name="Manning V.A."/>
            <person name="Dhillon B."/>
            <person name="Tu Z.J."/>
            <person name="Steffenson B.J."/>
            <person name="Salamov A."/>
            <person name="Sun H."/>
            <person name="Lowry S."/>
            <person name="LaButti K."/>
            <person name="Han J."/>
            <person name="Copeland A."/>
            <person name="Lindquist E."/>
            <person name="Barry K."/>
            <person name="Schmutz J."/>
            <person name="Baker S.E."/>
            <person name="Ciuffetti L.M."/>
            <person name="Grigoriev I.V."/>
            <person name="Zhong S."/>
            <person name="Turgeon B.G."/>
        </authorList>
    </citation>
    <scope>NUCLEOTIDE SEQUENCE [LARGE SCALE GENOMIC DNA]</scope>
    <source>
        <strain evidence="2 3">26-R-13</strain>
    </source>
</reference>